<evidence type="ECO:0000256" key="6">
    <source>
        <dbReference type="ARBA" id="ARBA00023054"/>
    </source>
</evidence>
<evidence type="ECO:0000259" key="8">
    <source>
        <dbReference type="Pfam" id="PF18052"/>
    </source>
</evidence>
<protein>
    <submittedName>
        <fullName evidence="11">NBS-LRR disease resistance protein</fullName>
    </submittedName>
</protein>
<evidence type="ECO:0000256" key="4">
    <source>
        <dbReference type="ARBA" id="ARBA00022741"/>
    </source>
</evidence>
<evidence type="ECO:0000256" key="1">
    <source>
        <dbReference type="ARBA" id="ARBA00008894"/>
    </source>
</evidence>
<feature type="domain" description="Disease resistance R13L4/SHOC-2-like LRR" evidence="10">
    <location>
        <begin position="650"/>
        <end position="955"/>
    </location>
</feature>
<dbReference type="Gene3D" id="1.20.5.4130">
    <property type="match status" value="1"/>
</dbReference>
<dbReference type="InterPro" id="IPR027417">
    <property type="entry name" value="P-loop_NTPase"/>
</dbReference>
<dbReference type="FunFam" id="1.10.10.10:FF:000322">
    <property type="entry name" value="Probable disease resistance protein At1g63360"/>
    <property type="match status" value="1"/>
</dbReference>
<keyword evidence="5" id="KW-0611">Plant defense</keyword>
<dbReference type="Gene3D" id="3.80.10.10">
    <property type="entry name" value="Ribonuclease Inhibitor"/>
    <property type="match status" value="2"/>
</dbReference>
<dbReference type="InterPro" id="IPR032675">
    <property type="entry name" value="LRR_dom_sf"/>
</dbReference>
<dbReference type="Pfam" id="PF23559">
    <property type="entry name" value="WHD_DRP"/>
    <property type="match status" value="1"/>
</dbReference>
<proteinExistence type="evidence at transcript level"/>
<evidence type="ECO:0000259" key="7">
    <source>
        <dbReference type="Pfam" id="PF00931"/>
    </source>
</evidence>
<dbReference type="InterPro" id="IPR044974">
    <property type="entry name" value="Disease_R_plants"/>
</dbReference>
<dbReference type="GO" id="GO:0043531">
    <property type="term" value="F:ADP binding"/>
    <property type="evidence" value="ECO:0007669"/>
    <property type="project" value="InterPro"/>
</dbReference>
<evidence type="ECO:0000256" key="2">
    <source>
        <dbReference type="ARBA" id="ARBA00022614"/>
    </source>
</evidence>
<dbReference type="Pfam" id="PF23598">
    <property type="entry name" value="LRR_14"/>
    <property type="match status" value="1"/>
</dbReference>
<evidence type="ECO:0000256" key="3">
    <source>
        <dbReference type="ARBA" id="ARBA00022737"/>
    </source>
</evidence>
<evidence type="ECO:0000259" key="9">
    <source>
        <dbReference type="Pfam" id="PF23559"/>
    </source>
</evidence>
<keyword evidence="4" id="KW-0547">Nucleotide-binding</keyword>
<dbReference type="EMBL" id="MZ672918">
    <property type="protein sequence ID" value="UBY07517.1"/>
    <property type="molecule type" value="mRNA"/>
</dbReference>
<evidence type="ECO:0000256" key="5">
    <source>
        <dbReference type="ARBA" id="ARBA00022821"/>
    </source>
</evidence>
<dbReference type="Gene3D" id="1.10.8.430">
    <property type="entry name" value="Helical domain of apoptotic protease-activating factors"/>
    <property type="match status" value="1"/>
</dbReference>
<dbReference type="PANTHER" id="PTHR23155">
    <property type="entry name" value="DISEASE RESISTANCE PROTEIN RP"/>
    <property type="match status" value="1"/>
</dbReference>
<dbReference type="AlphaFoldDB" id="A0A8K1MI02"/>
<dbReference type="InterPro" id="IPR058922">
    <property type="entry name" value="WHD_DRP"/>
</dbReference>
<dbReference type="InterPro" id="IPR036388">
    <property type="entry name" value="WH-like_DNA-bd_sf"/>
</dbReference>
<dbReference type="GO" id="GO:0042742">
    <property type="term" value="P:defense response to bacterium"/>
    <property type="evidence" value="ECO:0007669"/>
    <property type="project" value="UniProtKB-ARBA"/>
</dbReference>
<reference evidence="11" key="1">
    <citation type="submission" date="2021-07" db="EMBL/GenBank/DDBJ databases">
        <title>Genome-wide identification of the NLR gene family in Haynaldia villosa by SMRT-RenSeq.</title>
        <authorList>
            <person name="Huang Z."/>
            <person name="Qiao F."/>
            <person name="Yang B."/>
            <person name="Liu J."/>
            <person name="Liu Y."/>
            <person name="Wulff B.B.H."/>
            <person name="Hu P."/>
            <person name="Lv Z."/>
            <person name="Zhang R."/>
            <person name="Chen P."/>
            <person name="Xing L."/>
            <person name="Cao A."/>
        </authorList>
    </citation>
    <scope>NUCLEOTIDE SEQUENCE</scope>
    <source>
        <strain evidence="11">Hv_Contig_1250_nlr_2</strain>
    </source>
</reference>
<dbReference type="SUPFAM" id="SSF52540">
    <property type="entry name" value="P-loop containing nucleoside triphosphate hydrolases"/>
    <property type="match status" value="1"/>
</dbReference>
<organism evidence="11">
    <name type="scientific">Dasypyrum villosum</name>
    <dbReference type="NCBI Taxonomy" id="40247"/>
    <lineage>
        <taxon>Eukaryota</taxon>
        <taxon>Viridiplantae</taxon>
        <taxon>Streptophyta</taxon>
        <taxon>Embryophyta</taxon>
        <taxon>Tracheophyta</taxon>
        <taxon>Spermatophyta</taxon>
        <taxon>Magnoliopsida</taxon>
        <taxon>Liliopsida</taxon>
        <taxon>Poales</taxon>
        <taxon>Poaceae</taxon>
        <taxon>BOP clade</taxon>
        <taxon>Pooideae</taxon>
        <taxon>Triticodae</taxon>
        <taxon>Triticeae</taxon>
        <taxon>Triticinae</taxon>
        <taxon>Dasypyrum</taxon>
    </lineage>
</organism>
<dbReference type="GO" id="GO:0002758">
    <property type="term" value="P:innate immune response-activating signaling pathway"/>
    <property type="evidence" value="ECO:0007669"/>
    <property type="project" value="UniProtKB-ARBA"/>
</dbReference>
<evidence type="ECO:0000259" key="10">
    <source>
        <dbReference type="Pfam" id="PF23598"/>
    </source>
</evidence>
<feature type="domain" description="Disease resistance N-terminal" evidence="8">
    <location>
        <begin position="98"/>
        <end position="171"/>
    </location>
</feature>
<keyword evidence="6" id="KW-0175">Coiled coil</keyword>
<evidence type="ECO:0000313" key="11">
    <source>
        <dbReference type="EMBL" id="UBY07517.1"/>
    </source>
</evidence>
<dbReference type="InterPro" id="IPR002182">
    <property type="entry name" value="NB-ARC"/>
</dbReference>
<dbReference type="InterPro" id="IPR055414">
    <property type="entry name" value="LRR_R13L4/SHOC2-like"/>
</dbReference>
<accession>A0A8K1MI02</accession>
<dbReference type="InterPro" id="IPR042197">
    <property type="entry name" value="Apaf_helical"/>
</dbReference>
<keyword evidence="3" id="KW-0677">Repeat</keyword>
<sequence length="987" mass="113454">MHRLYEPSICTVTLFIPVHSPHISVSSISTVYICSATTEKVCIAKNFPWFLLASTKRLAFPKPGRSLANHIEFSTRQPLKKIGIALASRVADHVSVQFTKYKTQLLELQGSMGRVARELHIMHDVLCHMDIRNHNNQVYDGWLEEVRKVAHVMEDMVDEYLYLVGREHDTGSCFYLKRGFIKSRSLFSINQIAVKVKEIEKDLTHLSETKKRWISMMNTGDTSSSNYIVKRSKDLANVSRSLDEEELVGVDENREKLEQWLAGDDLERNVIALLGMGGLGKTTLAANVYKKEREKFECHAWVSISQTYSREDVLRNIIMELSKDKVGVLFDTAAMEITRLEETLKLFLEQHKYLIILDDVLNPEAFDDISRALICNHKGSRLIITTREGRVAALASRGNILILEALPEDNAWFLFCLKAFPRDTNHECPVDLKPLSKEIVSKCKGLPLVIVLIGSLLRVREKTVEEWRIINVQLSWELINNSSLDHIRNVLHLSYIYLPTHLKSCFLYCSLFLEDYLFRSKLFGRLWIAEGFIEERGESTLEEVAEGYMKELIDRNMLQLVERNAFGAIIEFRMHDILRELAVDLCQKNCFGVTYKDNDRWSLEMDVRRLTVHKLKKDIDHQPFSSTRRLRTVITLDDIMPSFSQVTLLCKESRYMTVLDLSDLSIEKIPDAIGDLFNLRYLGLRNSKVKILPKSVEKLSNLLTLDLFGSDIRQLPRGIVKLKKLRHLFAVKIIDTNWRKFHSCSCMCLPNGLENLSDLQTLQALEAQDESIRHLGELKQLRRLRLWNVKGIYCERISESLVQMQYLCSLYVNASDEDEVLLLDVCLPNLQCLSLSGRLAEGVLDKSTRFQAVGDLNLFELSLSWSQLREDPLPTLSRLSNLTLLQFIRAYNGERLAFLTGWFPKLKTLHLVDLPNLNQLEIQQGAMASLADLALVNLSSMTEVPTGIEFLMPLRYLSFLEITHDFLMLLHQCSATRGKQWQHTLRS</sequence>
<dbReference type="GO" id="GO:0009626">
    <property type="term" value="P:plant-type hypersensitive response"/>
    <property type="evidence" value="ECO:0007669"/>
    <property type="project" value="UniProtKB-ARBA"/>
</dbReference>
<comment type="similarity">
    <text evidence="1">Belongs to the disease resistance NB-LRR family.</text>
</comment>
<dbReference type="SUPFAM" id="SSF52058">
    <property type="entry name" value="L domain-like"/>
    <property type="match status" value="1"/>
</dbReference>
<dbReference type="Gene3D" id="3.40.50.300">
    <property type="entry name" value="P-loop containing nucleotide triphosphate hydrolases"/>
    <property type="match status" value="1"/>
</dbReference>
<dbReference type="PRINTS" id="PR00364">
    <property type="entry name" value="DISEASERSIST"/>
</dbReference>
<keyword evidence="2" id="KW-0433">Leucine-rich repeat</keyword>
<dbReference type="PANTHER" id="PTHR23155:SF1098">
    <property type="entry name" value="OS11G0678400 PROTEIN"/>
    <property type="match status" value="1"/>
</dbReference>
<feature type="domain" description="NB-ARC" evidence="7">
    <location>
        <begin position="252"/>
        <end position="423"/>
    </location>
</feature>
<dbReference type="InterPro" id="IPR041118">
    <property type="entry name" value="Rx_N"/>
</dbReference>
<feature type="domain" description="Disease resistance protein winged helix" evidence="9">
    <location>
        <begin position="511"/>
        <end position="582"/>
    </location>
</feature>
<dbReference type="Gene3D" id="1.10.10.10">
    <property type="entry name" value="Winged helix-like DNA-binding domain superfamily/Winged helix DNA-binding domain"/>
    <property type="match status" value="1"/>
</dbReference>
<dbReference type="Pfam" id="PF18052">
    <property type="entry name" value="Rx_N"/>
    <property type="match status" value="1"/>
</dbReference>
<dbReference type="FunFam" id="3.40.50.300:FF:001091">
    <property type="entry name" value="Probable disease resistance protein At1g61300"/>
    <property type="match status" value="1"/>
</dbReference>
<dbReference type="Pfam" id="PF00931">
    <property type="entry name" value="NB-ARC"/>
    <property type="match status" value="1"/>
</dbReference>
<name>A0A8K1MI02_9POAL</name>